<comment type="caution">
    <text evidence="1">The sequence shown here is derived from an EMBL/GenBank/DDBJ whole genome shotgun (WGS) entry which is preliminary data.</text>
</comment>
<accession>A0A444YW42</accession>
<reference evidence="1 2" key="1">
    <citation type="submission" date="2019-01" db="EMBL/GenBank/DDBJ databases">
        <title>Sequencing of cultivated peanut Arachis hypogaea provides insights into genome evolution and oil improvement.</title>
        <authorList>
            <person name="Chen X."/>
        </authorList>
    </citation>
    <scope>NUCLEOTIDE SEQUENCE [LARGE SCALE GENOMIC DNA]</scope>
    <source>
        <strain evidence="2">cv. Fuhuasheng</strain>
        <tissue evidence="1">Leaves</tissue>
    </source>
</reference>
<evidence type="ECO:0000313" key="1">
    <source>
        <dbReference type="EMBL" id="RYR06133.1"/>
    </source>
</evidence>
<evidence type="ECO:0000313" key="2">
    <source>
        <dbReference type="Proteomes" id="UP000289738"/>
    </source>
</evidence>
<dbReference type="AlphaFoldDB" id="A0A444YW42"/>
<dbReference type="EMBL" id="SDMP01000016">
    <property type="protein sequence ID" value="RYR06133.1"/>
    <property type="molecule type" value="Genomic_DNA"/>
</dbReference>
<sequence>MSVRNRTPFFGTEVHASFEGNNSSFRKRVSFVGVLFLQNKDSRPERFRAYMMEKKIKLIGGIIEAPNVEKMIFLEMISPSNVAPRRTR</sequence>
<proteinExistence type="predicted"/>
<dbReference type="Proteomes" id="UP000289738">
    <property type="component" value="Chromosome B06"/>
</dbReference>
<name>A0A444YW42_ARAHY</name>
<organism evidence="1 2">
    <name type="scientific">Arachis hypogaea</name>
    <name type="common">Peanut</name>
    <dbReference type="NCBI Taxonomy" id="3818"/>
    <lineage>
        <taxon>Eukaryota</taxon>
        <taxon>Viridiplantae</taxon>
        <taxon>Streptophyta</taxon>
        <taxon>Embryophyta</taxon>
        <taxon>Tracheophyta</taxon>
        <taxon>Spermatophyta</taxon>
        <taxon>Magnoliopsida</taxon>
        <taxon>eudicotyledons</taxon>
        <taxon>Gunneridae</taxon>
        <taxon>Pentapetalae</taxon>
        <taxon>rosids</taxon>
        <taxon>fabids</taxon>
        <taxon>Fabales</taxon>
        <taxon>Fabaceae</taxon>
        <taxon>Papilionoideae</taxon>
        <taxon>50 kb inversion clade</taxon>
        <taxon>dalbergioids sensu lato</taxon>
        <taxon>Dalbergieae</taxon>
        <taxon>Pterocarpus clade</taxon>
        <taxon>Arachis</taxon>
    </lineage>
</organism>
<protein>
    <submittedName>
        <fullName evidence="1">Uncharacterized protein</fullName>
    </submittedName>
</protein>
<keyword evidence="2" id="KW-1185">Reference proteome</keyword>
<gene>
    <name evidence="1" type="ORF">Ahy_B06g085927</name>
</gene>